<protein>
    <submittedName>
        <fullName evidence="7">NUDIX domain-containing protein</fullName>
    </submittedName>
</protein>
<dbReference type="GO" id="GO:0016787">
    <property type="term" value="F:hydrolase activity"/>
    <property type="evidence" value="ECO:0007669"/>
    <property type="project" value="UniProtKB-KW"/>
</dbReference>
<dbReference type="CDD" id="cd02883">
    <property type="entry name" value="NUDIX_Hydrolase"/>
    <property type="match status" value="1"/>
</dbReference>
<accession>A0A542YPA3</accession>
<dbReference type="PANTHER" id="PTHR43046:SF12">
    <property type="entry name" value="GDP-MANNOSE MANNOSYL HYDROLASE"/>
    <property type="match status" value="1"/>
</dbReference>
<dbReference type="InterPro" id="IPR025109">
    <property type="entry name" value="DUF4031"/>
</dbReference>
<comment type="caution">
    <text evidence="7">The sequence shown here is derived from an EMBL/GenBank/DDBJ whole genome shotgun (WGS) entry which is preliminary data.</text>
</comment>
<gene>
    <name evidence="7" type="ORF">FB467_0975</name>
</gene>
<dbReference type="InterPro" id="IPR000086">
    <property type="entry name" value="NUDIX_hydrolase_dom"/>
</dbReference>
<comment type="similarity">
    <text evidence="2 5">Belongs to the Nudix hydrolase family.</text>
</comment>
<dbReference type="PROSITE" id="PS51462">
    <property type="entry name" value="NUDIX"/>
    <property type="match status" value="1"/>
</dbReference>
<evidence type="ECO:0000259" key="6">
    <source>
        <dbReference type="PROSITE" id="PS51462"/>
    </source>
</evidence>
<dbReference type="InterPro" id="IPR015797">
    <property type="entry name" value="NUDIX_hydrolase-like_dom_sf"/>
</dbReference>
<dbReference type="SUPFAM" id="SSF55811">
    <property type="entry name" value="Nudix"/>
    <property type="match status" value="1"/>
</dbReference>
<dbReference type="RefSeq" id="WP_170230565.1">
    <property type="nucleotide sequence ID" value="NZ_BAAAIK010000004.1"/>
</dbReference>
<evidence type="ECO:0000313" key="7">
    <source>
        <dbReference type="EMBL" id="TQL49879.1"/>
    </source>
</evidence>
<evidence type="ECO:0000256" key="3">
    <source>
        <dbReference type="ARBA" id="ARBA00022801"/>
    </source>
</evidence>
<evidence type="ECO:0000256" key="2">
    <source>
        <dbReference type="ARBA" id="ARBA00005582"/>
    </source>
</evidence>
<name>A0A542YPA3_9MICO</name>
<evidence type="ECO:0000256" key="1">
    <source>
        <dbReference type="ARBA" id="ARBA00001946"/>
    </source>
</evidence>
<dbReference type="PROSITE" id="PS00893">
    <property type="entry name" value="NUDIX_BOX"/>
    <property type="match status" value="1"/>
</dbReference>
<organism evidence="7 8">
    <name type="scientific">Ornithinicoccus hortensis</name>
    <dbReference type="NCBI Taxonomy" id="82346"/>
    <lineage>
        <taxon>Bacteria</taxon>
        <taxon>Bacillati</taxon>
        <taxon>Actinomycetota</taxon>
        <taxon>Actinomycetes</taxon>
        <taxon>Micrococcales</taxon>
        <taxon>Intrasporangiaceae</taxon>
        <taxon>Ornithinicoccus</taxon>
    </lineage>
</organism>
<dbReference type="InterPro" id="IPR020476">
    <property type="entry name" value="Nudix_hydrolase"/>
</dbReference>
<keyword evidence="4" id="KW-0460">Magnesium</keyword>
<evidence type="ECO:0000256" key="5">
    <source>
        <dbReference type="RuleBase" id="RU003476"/>
    </source>
</evidence>
<dbReference type="AlphaFoldDB" id="A0A542YPA3"/>
<dbReference type="PANTHER" id="PTHR43046">
    <property type="entry name" value="GDP-MANNOSE MANNOSYL HYDROLASE"/>
    <property type="match status" value="1"/>
</dbReference>
<keyword evidence="3 5" id="KW-0378">Hydrolase</keyword>
<sequence>MSIWIDPPMWPAHDRLWSHVISDTSLEELHEFARTVGLPARSFEGDHYDVPQERYADLVAAGATRTGATDLARRLRASGLRFRKRKGERPLARVVDGLSAVHGAHVLDVVASPHEPPADAGAAVVLVRAGDGSLLLVRSVGRSGWAPPGGKAETGESVRETAVREVHEETGLSLDPAVLRPVGYERITIRAGEETGPWRAGDNHIGVFGTHLEDRPPVAPVEDDVDAAEWATVAQARRRCGDQPWWLLVEGWLDHGFPR</sequence>
<dbReference type="InterPro" id="IPR020084">
    <property type="entry name" value="NUDIX_hydrolase_CS"/>
</dbReference>
<evidence type="ECO:0000256" key="4">
    <source>
        <dbReference type="ARBA" id="ARBA00022842"/>
    </source>
</evidence>
<dbReference type="PRINTS" id="PR00502">
    <property type="entry name" value="NUDIXFAMILY"/>
</dbReference>
<comment type="cofactor">
    <cofactor evidence="1">
        <name>Mg(2+)</name>
        <dbReference type="ChEBI" id="CHEBI:18420"/>
    </cofactor>
</comment>
<dbReference type="Proteomes" id="UP000319516">
    <property type="component" value="Unassembled WGS sequence"/>
</dbReference>
<dbReference type="Pfam" id="PF13223">
    <property type="entry name" value="DUF4031"/>
    <property type="match status" value="1"/>
</dbReference>
<dbReference type="Gene3D" id="3.90.79.10">
    <property type="entry name" value="Nucleoside Triphosphate Pyrophosphohydrolase"/>
    <property type="match status" value="1"/>
</dbReference>
<keyword evidence="8" id="KW-1185">Reference proteome</keyword>
<reference evidence="7 8" key="1">
    <citation type="submission" date="2019-06" db="EMBL/GenBank/DDBJ databases">
        <title>Sequencing the genomes of 1000 actinobacteria strains.</title>
        <authorList>
            <person name="Klenk H.-P."/>
        </authorList>
    </citation>
    <scope>NUCLEOTIDE SEQUENCE [LARGE SCALE GENOMIC DNA]</scope>
    <source>
        <strain evidence="7 8">DSM 12335</strain>
    </source>
</reference>
<dbReference type="Pfam" id="PF00293">
    <property type="entry name" value="NUDIX"/>
    <property type="match status" value="1"/>
</dbReference>
<dbReference type="EMBL" id="VFOP01000001">
    <property type="protein sequence ID" value="TQL49879.1"/>
    <property type="molecule type" value="Genomic_DNA"/>
</dbReference>
<feature type="domain" description="Nudix hydrolase" evidence="6">
    <location>
        <begin position="117"/>
        <end position="253"/>
    </location>
</feature>
<proteinExistence type="inferred from homology"/>
<evidence type="ECO:0000313" key="8">
    <source>
        <dbReference type="Proteomes" id="UP000319516"/>
    </source>
</evidence>